<keyword evidence="10" id="KW-1185">Reference proteome</keyword>
<sequence length="366" mass="41095">MKITPWQLFWMFTTLEISMSIWLTVSPTIEIARQDAWISLLVAGIIGLVITLILVRVSQRHSAYTLVEFAQKLCGKWVGKLIAALYILVWFSVSADILRIFSLFIKQFLFHDTPIWVIAALMVAAMVYINYAGSIEAIARFSELAGPLLLVGILITFGLNVTNLQPDLILPVFADSGVIPILKGSFVNASFLGESMMIMMLTPFIANSKKMLKPALLAICIPSLIGVITAIFVIMTFGTNIGSTLIYPYFSMVRFINYLEFIQNMDVWIMFIWIFSVFVKLASYLFINSYGTAQLLGVKNWKVLIGFAAVIIYTISLFPANIIGLLDFAKMVWIIYIFPIFIVGIPIILLLLSLLRGRSLAMNRNK</sequence>
<keyword evidence="3" id="KW-0813">Transport</keyword>
<dbReference type="PANTHER" id="PTHR34975:SF2">
    <property type="entry name" value="SPORE GERMINATION PROTEIN A2"/>
    <property type="match status" value="1"/>
</dbReference>
<evidence type="ECO:0000256" key="7">
    <source>
        <dbReference type="ARBA" id="ARBA00023136"/>
    </source>
</evidence>
<feature type="transmembrane region" description="Helical" evidence="8">
    <location>
        <begin position="216"/>
        <end position="247"/>
    </location>
</feature>
<reference evidence="9 10" key="1">
    <citation type="submission" date="2019-12" db="EMBL/GenBank/DDBJ databases">
        <title>Paenibacillus sp. nov. sp. isolated from soil.</title>
        <authorList>
            <person name="Kim J."/>
            <person name="Jeong S.E."/>
            <person name="Jung H.S."/>
            <person name="Jeon C.O."/>
        </authorList>
    </citation>
    <scope>NUCLEOTIDE SEQUENCE [LARGE SCALE GENOMIC DNA]</scope>
    <source>
        <strain evidence="9 10">5J-6</strain>
    </source>
</reference>
<evidence type="ECO:0000313" key="10">
    <source>
        <dbReference type="Proteomes" id="UP000481087"/>
    </source>
</evidence>
<dbReference type="InterPro" id="IPR004761">
    <property type="entry name" value="Spore_GerAB"/>
</dbReference>
<evidence type="ECO:0000313" key="9">
    <source>
        <dbReference type="EMBL" id="MZQ81297.1"/>
    </source>
</evidence>
<keyword evidence="6 8" id="KW-1133">Transmembrane helix</keyword>
<evidence type="ECO:0000256" key="6">
    <source>
        <dbReference type="ARBA" id="ARBA00022989"/>
    </source>
</evidence>
<dbReference type="GO" id="GO:0009847">
    <property type="term" value="P:spore germination"/>
    <property type="evidence" value="ECO:0007669"/>
    <property type="project" value="InterPro"/>
</dbReference>
<protein>
    <submittedName>
        <fullName evidence="9">Endospore germination permease</fullName>
    </submittedName>
</protein>
<feature type="transmembrane region" description="Helical" evidence="8">
    <location>
        <begin position="113"/>
        <end position="132"/>
    </location>
</feature>
<feature type="transmembrane region" description="Helical" evidence="8">
    <location>
        <begin position="332"/>
        <end position="355"/>
    </location>
</feature>
<dbReference type="GO" id="GO:0016020">
    <property type="term" value="C:membrane"/>
    <property type="evidence" value="ECO:0007669"/>
    <property type="project" value="UniProtKB-SubCell"/>
</dbReference>
<evidence type="ECO:0000256" key="3">
    <source>
        <dbReference type="ARBA" id="ARBA00022448"/>
    </source>
</evidence>
<feature type="transmembrane region" description="Helical" evidence="8">
    <location>
        <begin position="181"/>
        <end position="204"/>
    </location>
</feature>
<evidence type="ECO:0000256" key="4">
    <source>
        <dbReference type="ARBA" id="ARBA00022544"/>
    </source>
</evidence>
<feature type="transmembrane region" description="Helical" evidence="8">
    <location>
        <begin position="37"/>
        <end position="57"/>
    </location>
</feature>
<dbReference type="NCBIfam" id="TIGR00912">
    <property type="entry name" value="2A0309"/>
    <property type="match status" value="1"/>
</dbReference>
<feature type="transmembrane region" description="Helical" evidence="8">
    <location>
        <begin position="303"/>
        <end position="326"/>
    </location>
</feature>
<dbReference type="Proteomes" id="UP000481087">
    <property type="component" value="Unassembled WGS sequence"/>
</dbReference>
<feature type="transmembrane region" description="Helical" evidence="8">
    <location>
        <begin position="7"/>
        <end position="25"/>
    </location>
</feature>
<feature type="transmembrane region" description="Helical" evidence="8">
    <location>
        <begin position="77"/>
        <end position="101"/>
    </location>
</feature>
<feature type="transmembrane region" description="Helical" evidence="8">
    <location>
        <begin position="267"/>
        <end position="291"/>
    </location>
</feature>
<dbReference type="EMBL" id="WTUZ01000010">
    <property type="protein sequence ID" value="MZQ81297.1"/>
    <property type="molecule type" value="Genomic_DNA"/>
</dbReference>
<comment type="similarity">
    <text evidence="2">Belongs to the amino acid-polyamine-organocation (APC) superfamily. Spore germination protein (SGP) (TC 2.A.3.9) family.</text>
</comment>
<dbReference type="RefSeq" id="WP_161405596.1">
    <property type="nucleotide sequence ID" value="NZ_WTUZ01000010.1"/>
</dbReference>
<keyword evidence="7 8" id="KW-0472">Membrane</keyword>
<evidence type="ECO:0000256" key="1">
    <source>
        <dbReference type="ARBA" id="ARBA00004141"/>
    </source>
</evidence>
<evidence type="ECO:0000256" key="8">
    <source>
        <dbReference type="SAM" id="Phobius"/>
    </source>
</evidence>
<comment type="caution">
    <text evidence="9">The sequence shown here is derived from an EMBL/GenBank/DDBJ whole genome shotgun (WGS) entry which is preliminary data.</text>
</comment>
<feature type="transmembrane region" description="Helical" evidence="8">
    <location>
        <begin position="144"/>
        <end position="161"/>
    </location>
</feature>
<comment type="subcellular location">
    <subcellularLocation>
        <location evidence="1">Membrane</location>
        <topology evidence="1">Multi-pass membrane protein</topology>
    </subcellularLocation>
</comment>
<accession>A0A6L8UTU3</accession>
<evidence type="ECO:0000256" key="2">
    <source>
        <dbReference type="ARBA" id="ARBA00007998"/>
    </source>
</evidence>
<proteinExistence type="inferred from homology"/>
<keyword evidence="4" id="KW-0309">Germination</keyword>
<dbReference type="PANTHER" id="PTHR34975">
    <property type="entry name" value="SPORE GERMINATION PROTEIN A2"/>
    <property type="match status" value="1"/>
</dbReference>
<dbReference type="Pfam" id="PF03845">
    <property type="entry name" value="Spore_permease"/>
    <property type="match status" value="1"/>
</dbReference>
<keyword evidence="5 8" id="KW-0812">Transmembrane</keyword>
<name>A0A6L8UTU3_9BACL</name>
<evidence type="ECO:0000256" key="5">
    <source>
        <dbReference type="ARBA" id="ARBA00022692"/>
    </source>
</evidence>
<dbReference type="Gene3D" id="1.20.1740.10">
    <property type="entry name" value="Amino acid/polyamine transporter I"/>
    <property type="match status" value="1"/>
</dbReference>
<dbReference type="AlphaFoldDB" id="A0A6L8UTU3"/>
<gene>
    <name evidence="9" type="ORF">GQF01_04055</name>
</gene>
<organism evidence="9 10">
    <name type="scientific">Paenibacillus silvestris</name>
    <dbReference type="NCBI Taxonomy" id="2606219"/>
    <lineage>
        <taxon>Bacteria</taxon>
        <taxon>Bacillati</taxon>
        <taxon>Bacillota</taxon>
        <taxon>Bacilli</taxon>
        <taxon>Bacillales</taxon>
        <taxon>Paenibacillaceae</taxon>
        <taxon>Paenibacillus</taxon>
    </lineage>
</organism>